<dbReference type="SMART" id="SM00060">
    <property type="entry name" value="FN3"/>
    <property type="match status" value="1"/>
</dbReference>
<dbReference type="CDD" id="cd00063">
    <property type="entry name" value="FN3"/>
    <property type="match status" value="1"/>
</dbReference>
<dbReference type="Pfam" id="PF18676">
    <property type="entry name" value="MBG_2"/>
    <property type="match status" value="1"/>
</dbReference>
<dbReference type="SUPFAM" id="SSF49265">
    <property type="entry name" value="Fibronectin type III"/>
    <property type="match status" value="1"/>
</dbReference>
<sequence>MHIFTRSTGPKLVGQLLLNTLLTLLIVTRLAGSVPGVSFAGGSGTEDNPYQIATVEQLQAMREHLDKHFILVADINASVTAGWNSGAGFEPVGKPGIDAQFVGSFNGNSKKITGLSINRPTVDMVSYVGLFGMVGIIGKPAKISNVALEGVNIVGGDNVGGLAGSVQPGSTIEVCYVTGSVSGNSAVGGLIGMTANSTTVRSYATASVSGIVTHIGGLIGFNGGPLISSYATGSVTGGNNVGGLAGTNSGSITTSYAMGNVSGGNVVGGLVGYHYMATTITTSYATGSVSGTSQVGGLVGDAQGTVTHGYWNMTTSGRANAVGNGSSSGMTGLSDSQFKNAASFDGFDFINDWAVDGGAAYPYLRDEPAAAEISPDAAGILYVNKNVEGGNRSGDSWPNAINELSDALQWAKGNWNAATDGTLQIWVAEGKYTPTSNPSDRAATFPLQSGVEIYGGFPNSGTPTMDERNWDTYKTILSGDIGNDDAEEIITDPATQIIGNNSYHVVTGLATLNTAILDGFTITAGNADTGPNGIRGGGISNLGGKPTLTNLAIIGNKALRGGGGMHNDGASPMITDVTISHNLATDDDGGGMYNYGSSAVPVLNHVTIEYNEAANSGGGMLSEDGSSPKLTDVTIRNNIAGEWGGGFSIQGGNPTLTDVVISNNSAAYAAGVMNSADATFTNVTIRDNTATVGQAGGIIISGIESKPVFTDVVICGNSAVTTGGGIHNSGSLATFTNVSIIDNVAANGGGMYSQGADAKLTNVVISGNSATSQGGGLYIYAGALAVKNVVIRGNSATNQGGGIYNASNSTFTNVTISGNAAGAGGGIYSTAGFELVNSIIWNNTAGGDAETVSASIFNYTGYLPYIPSISYSLIANSLDDNGDWIRTIGVNGGNNISGDPQFEEDIDLTDMPTTGGNLSLKATSPAANAGSNDAYVSAGGNLDEDKDVAGNQRLYEYSLRGIIDIGAYESEVSIPNGVPSAVDVSFTGTLKVGATLIGNYTFDDPDADEDKSTFKWYRADDASVSNKAAIDGATEKTYTLQAEDEGKFISFEVTPNDGSVDGTGVESEAQGPIGEAGPVPGSEWALRTPAPEGQWNSVAYGNGLFVAVAYGGTNRVMTSPDGVNWTARTVPESNAWQDITFGDGKFVAVAQDGTNRVMTSTDGVNWDAHPASEDRTWRSVTYGNGKFVAVAFEGGEGNHVMVSENGTDWTSVLAHKGYWLSVTYGAGQFVAVSIYGSNYVMTSPDGENWTVQTPETTGQWVAVTYGADRFVAVSDDGKAMISTDGANWSVENTHGGIWMDVTYGEGQFVAVSRHGDNYVMTSPDGINWTAQAAAEMGIWAGLTHANELFVAVSRSIPSVMTSGTPPIIPNTPPVVSGVTAEGLLEVGGRLSANYTYLDADEDTEASTFTWYRYDTAVGDGGKTTIEGATAATYVLQAGDVDKWISVEVLPSDGEDDGTAVESLRVGPVVAGSSVRFVKAQSNGGTPTGIGNGWSTASSDLQAMIDVLAAKGGGEVWVAAGTYVAPDTSFRMKNGVAIYGGFSGNETELGERNWVGNETILSGNEERTVVDNSYSKKDTLAATAILDGFTITKGIATSAFGGGIRNYFASPILRNLMISGNIQAYKGGGIANVNASPTLINVVLQNNNATSYGGALSSDGDSHPVLINVKISGNFSDGGGGGLTATDGASITLINTVITGNIARGGGGIYVGRNSAVNVLNATISGNIAGDAGIKVADGGSATLQNSLVWGNGPADYEGTISPLSGNNLIGGLEGHNVVNGKEYVGLPSDIFADYQPATADVPTVAGNYQLVGCSPAINAGDNMRYRGGLDSLTGHNDVAGNPRLAWGTVDIGALEYTEVLTPRLTVPADSMYKIGDKLLFTVDFHQPVNVGDDPSLQLTVGNQSKNASVVGTSDNGHEVIFGYKVAEGDKDIDGIVLDATFSYCPVSTVGIRIDGIRPELTVVAIVSNNATASVAKVGNKVALTFTASESIRTPLVTIAGQTATVSAEDDGGLSWKAEYVLTTADIEGVIEFAVSGLGDAAGNEAVDVVATTDGSSVTFYKANPVVTGVTNGAVYNKAVTPIFEVGTATLNGKPYTSGTTITEEGEYTLIVRDTEGNETVVKFTVSDIPVEPGAVPGIPTGLSATAGDRQVKLSWQSPSDGGQPIKNYVIQYSHDGGQTWIAAKHATSADTQAVVIGLDNNRSYRLRVAAENAVGTGVFSAALTDIIPTKPIPNADGELPKPEPGETVVITDGGIEAITLEVVDEEYLRLRGDGYAMELSSLGTNGERIPISAIDAVIRLVRGAGAAVYISGNGFEPGTVVTVYLFSIPELVGHLTVDGSGNFAGTLPVPTNLELGQHTLQANGIVSGGKGERSVSVGLLLVDNKPQTITFVEPEGVTYGEGPVTLGATATSGLPVSYTVTDLEGNATAIASIGNDNKLHIHSAGEVVIAASQDGSLEYAAAAAVSRTLHIVRAPLSVSIQDAKRAYGEANPAFEVSYDGFVSGEDASSLDRIPSAATDATETSVPGSYAITVSGGESADYAFTYHGATLTVVKAGQAITFTAPAEVDRSAGSIQLDVSAGSGLPVTLEVDDEQVATVSGNTLNILRLGTVHITALQAGDGNYEAAEPVTVAIVVTDRSSNFAVRVHPAVSPNGDGINEFLVVEGIKDYPENRVTVISRNGTVLWEASGYDNDRVVFRGISTAGLQLPAGTYFYIVEVKVNGKWEHRKGYFAIRY</sequence>
<dbReference type="OrthoDB" id="355609at2"/>
<dbReference type="Gene3D" id="2.160.20.110">
    <property type="match status" value="1"/>
</dbReference>
<keyword evidence="4" id="KW-1185">Reference proteome</keyword>
<organism evidence="3 4">
    <name type="scientific">Parapedobacter indicus</name>
    <dbReference type="NCBI Taxonomy" id="1477437"/>
    <lineage>
        <taxon>Bacteria</taxon>
        <taxon>Pseudomonadati</taxon>
        <taxon>Bacteroidota</taxon>
        <taxon>Sphingobacteriia</taxon>
        <taxon>Sphingobacteriales</taxon>
        <taxon>Sphingobacteriaceae</taxon>
        <taxon>Parapedobacter</taxon>
    </lineage>
</organism>
<dbReference type="InterPro" id="IPR036116">
    <property type="entry name" value="FN3_sf"/>
</dbReference>
<protein>
    <submittedName>
        <fullName evidence="3">Gliding motility-associated C-terminal domain-containing protein</fullName>
    </submittedName>
</protein>
<dbReference type="SUPFAM" id="SSF51126">
    <property type="entry name" value="Pectin lyase-like"/>
    <property type="match status" value="3"/>
</dbReference>
<dbReference type="InterPro" id="IPR011050">
    <property type="entry name" value="Pectin_lyase_fold/virulence"/>
</dbReference>
<dbReference type="RefSeq" id="WP_090628479.1">
    <property type="nucleotide sequence ID" value="NZ_FOQO01000008.1"/>
</dbReference>
<dbReference type="EMBL" id="FOQO01000008">
    <property type="protein sequence ID" value="SFJ19299.1"/>
    <property type="molecule type" value="Genomic_DNA"/>
</dbReference>
<dbReference type="Gene3D" id="3.30.160.710">
    <property type="match status" value="1"/>
</dbReference>
<dbReference type="PANTHER" id="PTHR11319:SF35">
    <property type="entry name" value="OUTER MEMBRANE PROTEIN PMPC-RELATED"/>
    <property type="match status" value="1"/>
</dbReference>
<evidence type="ECO:0000313" key="3">
    <source>
        <dbReference type="EMBL" id="SFJ19299.1"/>
    </source>
</evidence>
<dbReference type="InterPro" id="IPR012334">
    <property type="entry name" value="Pectin_lyas_fold"/>
</dbReference>
<dbReference type="InterPro" id="IPR003961">
    <property type="entry name" value="FN3_dom"/>
</dbReference>
<accession>A0A1I3PD29</accession>
<reference evidence="3 4" key="1">
    <citation type="submission" date="2016-10" db="EMBL/GenBank/DDBJ databases">
        <authorList>
            <person name="de Groot N.N."/>
        </authorList>
    </citation>
    <scope>NUCLEOTIDE SEQUENCE [LARGE SCALE GENOMIC DNA]</scope>
    <source>
        <strain evidence="3 4">RK1</strain>
    </source>
</reference>
<dbReference type="PROSITE" id="PS50853">
    <property type="entry name" value="FN3"/>
    <property type="match status" value="1"/>
</dbReference>
<feature type="domain" description="Fibronectin type-III" evidence="2">
    <location>
        <begin position="2135"/>
        <end position="2232"/>
    </location>
</feature>
<dbReference type="Pfam" id="PF13585">
    <property type="entry name" value="CHU_C"/>
    <property type="match status" value="1"/>
</dbReference>
<evidence type="ECO:0000259" key="2">
    <source>
        <dbReference type="PROSITE" id="PS50853"/>
    </source>
</evidence>
<dbReference type="InterPro" id="IPR039448">
    <property type="entry name" value="Beta_helix"/>
</dbReference>
<dbReference type="Pfam" id="PF00041">
    <property type="entry name" value="fn3"/>
    <property type="match status" value="1"/>
</dbReference>
<dbReference type="InterPro" id="IPR006626">
    <property type="entry name" value="PbH1"/>
</dbReference>
<dbReference type="STRING" id="1477437.SAMN05444682_1082"/>
<dbReference type="Proteomes" id="UP000198670">
    <property type="component" value="Unassembled WGS sequence"/>
</dbReference>
<dbReference type="Gene3D" id="2.60.40.2700">
    <property type="match status" value="2"/>
</dbReference>
<dbReference type="InterPro" id="IPR041286">
    <property type="entry name" value="MBG_2"/>
</dbReference>
<dbReference type="Gene3D" id="2.60.40.10">
    <property type="entry name" value="Immunoglobulins"/>
    <property type="match status" value="1"/>
</dbReference>
<dbReference type="InterPro" id="IPR013783">
    <property type="entry name" value="Ig-like_fold"/>
</dbReference>
<gene>
    <name evidence="3" type="ORF">SAMN05444682_1082</name>
</gene>
<feature type="region of interest" description="Disordered" evidence="1">
    <location>
        <begin position="1053"/>
        <end position="1076"/>
    </location>
</feature>
<dbReference type="SUPFAM" id="SSF110296">
    <property type="entry name" value="Oligoxyloglucan reducing end-specific cellobiohydrolase"/>
    <property type="match status" value="1"/>
</dbReference>
<dbReference type="Pfam" id="PF13229">
    <property type="entry name" value="Beta_helix"/>
    <property type="match status" value="1"/>
</dbReference>
<proteinExistence type="predicted"/>
<dbReference type="PANTHER" id="PTHR11319">
    <property type="entry name" value="G PROTEIN-COUPLED RECEPTOR-RELATED"/>
    <property type="match status" value="1"/>
</dbReference>
<name>A0A1I3PD29_9SPHI</name>
<dbReference type="Gene3D" id="2.160.20.10">
    <property type="entry name" value="Single-stranded right-handed beta-helix, Pectin lyase-like"/>
    <property type="match status" value="2"/>
</dbReference>
<evidence type="ECO:0000256" key="1">
    <source>
        <dbReference type="SAM" id="MobiDB-lite"/>
    </source>
</evidence>
<dbReference type="SMART" id="SM00710">
    <property type="entry name" value="PbH1"/>
    <property type="match status" value="13"/>
</dbReference>
<evidence type="ECO:0000313" key="4">
    <source>
        <dbReference type="Proteomes" id="UP000198670"/>
    </source>
</evidence>